<name>A0A7E4ULQ4_PANRE</name>
<sequence>MTFAKNGLHKDAALRREEPVEVADDMSCLDGDRGFKRLFLLSLKLFFSRLHVESTSDSCFLGVIAGNFVFLDSKFDISVYKIPYQVTFPAAQSRGMAAPTIESTRRPWGRLLGVFAVVLLTVPLPTGAPPTPISGRPPEDIVCDSNSIYGFVDTKNTIQKPAEAWFNLEVASPNLQECVRRCYGYRFCYSVTYDHTKAKPCNFFLHRSDSCGNKELVNVNTLTYSNRPITVGCLKCGDAPVEVEENAPQKSELPAIDFNEDAAPESVNTADSELHDSLEDDEKHDHSQWSPIVEKQRACPDQTHEIAFHYQTKLDRYARAIMINESQAASPEACARLCYLNHCDFAQFELDTHICAFSVNTDSLDTHCEFDDSKIDGRSSAVTVDEDSDGVEMSCIACRRRKTRRHLQEVKRDDGSTEASTNPLASKVTVASGTNLAASSSSTGTVHVTTPNSDSKDDNLKELENASKAAPAPPAQGYGQSCVVTFQVFKSDPIDSMPTTHVATVNDISQCAYICYQNSCSGAVFVPAEGDKKAQCKVQMKGNEKCSGRHIRHYFFKTEQPIVLSCFRCEPKAPATLSPDAEFATATTTPQPHLVSHELTETTAAPASATQTTKAPMVEVNPTASKTEPQGPAITNSDATAALKPDQPAAPAVAPTTAAPAETTTTASETKEAKIDAIDEAAEKAKEAIEKAGEELKAAKPQDDAPAKPQDDTPAKPETATPAHPTDKPEFTLPPEVPPPKFDNSLFDGLKAPEQPQDKPGKMVDLGTVTTAPVVFGGGCLITFQADYLDARPAELTSGFELNLNTETVEICATRCFQDGCTGALFFPKNGSCVLGYGDKHVCNRRPLINFLNIGSEDTDATLWLHCTSCRGSKHGAGGAMTGNLKDNKVVTGSLTMDAPEDGATTTAEKVAATEATTTTTSQAPTTTAEATTTSEAAKQPASKDETAPTTVAPAASEGTTTAPETKEEKVEAIDEAAEKAKQAIEKAGEDLKNAAKTPQDDAPVTTTTTAAAPASATSKKPTPEIEEESGAGCLITFQAGDLADRPKHFTSEFELNLNTETAEICAVRCYQDGCTGALFFPKNGSCVLGYGDNQYCDRSPIFRFYKPAASETPKESIWIHCTVCRAQKHGETFANEAVEQPESKAPPKLLR</sequence>
<feature type="region of interest" description="Disordered" evidence="1">
    <location>
        <begin position="695"/>
        <end position="761"/>
    </location>
</feature>
<evidence type="ECO:0000256" key="1">
    <source>
        <dbReference type="SAM" id="MobiDB-lite"/>
    </source>
</evidence>
<feature type="compositionally biased region" description="Basic and acidic residues" evidence="1">
    <location>
        <begin position="406"/>
        <end position="415"/>
    </location>
</feature>
<reference evidence="2" key="1">
    <citation type="journal article" date="2013" name="Genetics">
        <title>The draft genome and transcriptome of Panagrellus redivivus are shaped by the harsh demands of a free-living lifestyle.</title>
        <authorList>
            <person name="Srinivasan J."/>
            <person name="Dillman A.R."/>
            <person name="Macchietto M.G."/>
            <person name="Heikkinen L."/>
            <person name="Lakso M."/>
            <person name="Fracchia K.M."/>
            <person name="Antoshechkin I."/>
            <person name="Mortazavi A."/>
            <person name="Wong G."/>
            <person name="Sternberg P.W."/>
        </authorList>
    </citation>
    <scope>NUCLEOTIDE SEQUENCE [LARGE SCALE GENOMIC DNA]</scope>
    <source>
        <strain evidence="2">MT8872</strain>
    </source>
</reference>
<feature type="region of interest" description="Disordered" evidence="1">
    <location>
        <begin position="436"/>
        <end position="459"/>
    </location>
</feature>
<feature type="compositionally biased region" description="Low complexity" evidence="1">
    <location>
        <begin position="439"/>
        <end position="450"/>
    </location>
</feature>
<feature type="region of interest" description="Disordered" evidence="1">
    <location>
        <begin position="645"/>
        <end position="673"/>
    </location>
</feature>
<evidence type="ECO:0000313" key="3">
    <source>
        <dbReference type="WBParaSite" id="Pan_g10270.t1"/>
    </source>
</evidence>
<feature type="region of interest" description="Disordered" evidence="1">
    <location>
        <begin position="264"/>
        <end position="285"/>
    </location>
</feature>
<feature type="region of interest" description="Disordered" evidence="1">
    <location>
        <begin position="991"/>
        <end position="1028"/>
    </location>
</feature>
<dbReference type="PANTHER" id="PTHR48125">
    <property type="entry name" value="LP07818P1"/>
    <property type="match status" value="1"/>
</dbReference>
<proteinExistence type="predicted"/>
<feature type="region of interest" description="Disordered" evidence="1">
    <location>
        <begin position="895"/>
        <end position="971"/>
    </location>
</feature>
<dbReference type="Proteomes" id="UP000492821">
    <property type="component" value="Unassembled WGS sequence"/>
</dbReference>
<dbReference type="PANTHER" id="PTHR48125:SF10">
    <property type="entry name" value="OS12G0136300 PROTEIN"/>
    <property type="match status" value="1"/>
</dbReference>
<feature type="compositionally biased region" description="Low complexity" evidence="1">
    <location>
        <begin position="649"/>
        <end position="668"/>
    </location>
</feature>
<feature type="compositionally biased region" description="Low complexity" evidence="1">
    <location>
        <begin position="904"/>
        <end position="938"/>
    </location>
</feature>
<organism evidence="2 3">
    <name type="scientific">Panagrellus redivivus</name>
    <name type="common">Microworm</name>
    <dbReference type="NCBI Taxonomy" id="6233"/>
    <lineage>
        <taxon>Eukaryota</taxon>
        <taxon>Metazoa</taxon>
        <taxon>Ecdysozoa</taxon>
        <taxon>Nematoda</taxon>
        <taxon>Chromadorea</taxon>
        <taxon>Rhabditida</taxon>
        <taxon>Tylenchina</taxon>
        <taxon>Panagrolaimomorpha</taxon>
        <taxon>Panagrolaimoidea</taxon>
        <taxon>Panagrolaimidae</taxon>
        <taxon>Panagrellus</taxon>
    </lineage>
</organism>
<dbReference type="AlphaFoldDB" id="A0A7E4ULQ4"/>
<reference evidence="3" key="2">
    <citation type="submission" date="2020-10" db="UniProtKB">
        <authorList>
            <consortium name="WormBaseParasite"/>
        </authorList>
    </citation>
    <scope>IDENTIFICATION</scope>
</reference>
<feature type="compositionally biased region" description="Low complexity" evidence="1">
    <location>
        <begin position="1003"/>
        <end position="1021"/>
    </location>
</feature>
<feature type="region of interest" description="Disordered" evidence="1">
    <location>
        <begin position="406"/>
        <end position="425"/>
    </location>
</feature>
<dbReference type="WBParaSite" id="Pan_g10270.t1">
    <property type="protein sequence ID" value="Pan_g10270.t1"/>
    <property type="gene ID" value="Pan_g10270"/>
</dbReference>
<accession>A0A7E4ULQ4</accession>
<feature type="compositionally biased region" description="Basic and acidic residues" evidence="1">
    <location>
        <begin position="695"/>
        <end position="715"/>
    </location>
</feature>
<keyword evidence="2" id="KW-1185">Reference proteome</keyword>
<evidence type="ECO:0000313" key="2">
    <source>
        <dbReference type="Proteomes" id="UP000492821"/>
    </source>
</evidence>
<feature type="compositionally biased region" description="Basic and acidic residues" evidence="1">
    <location>
        <begin position="272"/>
        <end position="285"/>
    </location>
</feature>
<protein>
    <submittedName>
        <fullName evidence="3">Apple domain-containing protein</fullName>
    </submittedName>
</protein>